<dbReference type="EMBL" id="KK107578">
    <property type="protein sequence ID" value="EZA48666.1"/>
    <property type="molecule type" value="Genomic_DNA"/>
</dbReference>
<proteinExistence type="predicted"/>
<gene>
    <name evidence="2" type="ORF">X777_13171</name>
</gene>
<feature type="compositionally biased region" description="Low complexity" evidence="1">
    <location>
        <begin position="1"/>
        <end position="23"/>
    </location>
</feature>
<name>A0A026VYZ6_OOCBI</name>
<accession>A0A026VYZ6</accession>
<organism evidence="2 3">
    <name type="scientific">Ooceraea biroi</name>
    <name type="common">Clonal raider ant</name>
    <name type="synonym">Cerapachys biroi</name>
    <dbReference type="NCBI Taxonomy" id="2015173"/>
    <lineage>
        <taxon>Eukaryota</taxon>
        <taxon>Metazoa</taxon>
        <taxon>Ecdysozoa</taxon>
        <taxon>Arthropoda</taxon>
        <taxon>Hexapoda</taxon>
        <taxon>Insecta</taxon>
        <taxon>Pterygota</taxon>
        <taxon>Neoptera</taxon>
        <taxon>Endopterygota</taxon>
        <taxon>Hymenoptera</taxon>
        <taxon>Apocrita</taxon>
        <taxon>Aculeata</taxon>
        <taxon>Formicoidea</taxon>
        <taxon>Formicidae</taxon>
        <taxon>Dorylinae</taxon>
        <taxon>Ooceraea</taxon>
    </lineage>
</organism>
<keyword evidence="3" id="KW-1185">Reference proteome</keyword>
<dbReference type="AlphaFoldDB" id="A0A026VYZ6"/>
<feature type="region of interest" description="Disordered" evidence="1">
    <location>
        <begin position="1"/>
        <end position="79"/>
    </location>
</feature>
<evidence type="ECO:0000313" key="3">
    <source>
        <dbReference type="Proteomes" id="UP000053097"/>
    </source>
</evidence>
<reference evidence="2 3" key="1">
    <citation type="journal article" date="2014" name="Curr. Biol.">
        <title>The genome of the clonal raider ant Cerapachys biroi.</title>
        <authorList>
            <person name="Oxley P.R."/>
            <person name="Ji L."/>
            <person name="Fetter-Pruneda I."/>
            <person name="McKenzie S.K."/>
            <person name="Li C."/>
            <person name="Hu H."/>
            <person name="Zhang G."/>
            <person name="Kronauer D.J."/>
        </authorList>
    </citation>
    <scope>NUCLEOTIDE SEQUENCE [LARGE SCALE GENOMIC DNA]</scope>
</reference>
<dbReference type="Proteomes" id="UP000053097">
    <property type="component" value="Unassembled WGS sequence"/>
</dbReference>
<sequence length="79" mass="8745">MVRGTGSQRSSSGSSSNRGLLFRGSEDVSPAKGASPIAPEHLQCDTIMRIKRAPRSSWPREPEEVPSLCETFRETQRQE</sequence>
<protein>
    <submittedName>
        <fullName evidence="2">Uncharacterized protein</fullName>
    </submittedName>
</protein>
<evidence type="ECO:0000313" key="2">
    <source>
        <dbReference type="EMBL" id="EZA48666.1"/>
    </source>
</evidence>
<evidence type="ECO:0000256" key="1">
    <source>
        <dbReference type="SAM" id="MobiDB-lite"/>
    </source>
</evidence>